<keyword evidence="3" id="KW-0472">Membrane</keyword>
<keyword evidence="3" id="KW-0812">Transmembrane</keyword>
<proteinExistence type="predicted"/>
<evidence type="ECO:0000313" key="6">
    <source>
        <dbReference type="Proteomes" id="UP000615755"/>
    </source>
</evidence>
<dbReference type="SUPFAM" id="SSF82171">
    <property type="entry name" value="DPP6 N-terminal domain-like"/>
    <property type="match status" value="1"/>
</dbReference>
<evidence type="ECO:0000256" key="1">
    <source>
        <dbReference type="ARBA" id="ARBA00023125"/>
    </source>
</evidence>
<dbReference type="InterPro" id="IPR016032">
    <property type="entry name" value="Sig_transdc_resp-reg_C-effctor"/>
</dbReference>
<dbReference type="InterPro" id="IPR001867">
    <property type="entry name" value="OmpR/PhoB-type_DNA-bd"/>
</dbReference>
<dbReference type="RefSeq" id="WP_192506952.1">
    <property type="nucleotide sequence ID" value="NZ_AQGV01000012.1"/>
</dbReference>
<dbReference type="Proteomes" id="UP000615755">
    <property type="component" value="Unassembled WGS sequence"/>
</dbReference>
<dbReference type="SMART" id="SM00862">
    <property type="entry name" value="Trans_reg_C"/>
    <property type="match status" value="1"/>
</dbReference>
<evidence type="ECO:0000256" key="2">
    <source>
        <dbReference type="PROSITE-ProRule" id="PRU01091"/>
    </source>
</evidence>
<dbReference type="InterPro" id="IPR011042">
    <property type="entry name" value="6-blade_b-propeller_TolB-like"/>
</dbReference>
<feature type="domain" description="OmpR/PhoB-type" evidence="4">
    <location>
        <begin position="9"/>
        <end position="105"/>
    </location>
</feature>
<dbReference type="SUPFAM" id="SSF46894">
    <property type="entry name" value="C-terminal effector domain of the bipartite response regulators"/>
    <property type="match status" value="1"/>
</dbReference>
<dbReference type="CDD" id="cd00383">
    <property type="entry name" value="trans_reg_C"/>
    <property type="match status" value="1"/>
</dbReference>
<dbReference type="PROSITE" id="PS51755">
    <property type="entry name" value="OMPR_PHOB"/>
    <property type="match status" value="1"/>
</dbReference>
<comment type="caution">
    <text evidence="5">The sequence shown here is derived from an EMBL/GenBank/DDBJ whole genome shotgun (WGS) entry which is preliminary data.</text>
</comment>
<name>A0ABR9EAY6_9GAMM</name>
<keyword evidence="6" id="KW-1185">Reference proteome</keyword>
<dbReference type="InterPro" id="IPR036388">
    <property type="entry name" value="WH-like_DNA-bd_sf"/>
</dbReference>
<feature type="transmembrane region" description="Helical" evidence="3">
    <location>
        <begin position="124"/>
        <end position="145"/>
    </location>
</feature>
<dbReference type="Gene3D" id="1.10.10.10">
    <property type="entry name" value="Winged helix-like DNA-binding domain superfamily/Winged helix DNA-binding domain"/>
    <property type="match status" value="1"/>
</dbReference>
<keyword evidence="1 2" id="KW-0238">DNA-binding</keyword>
<feature type="DNA-binding region" description="OmpR/PhoB-type" evidence="2">
    <location>
        <begin position="9"/>
        <end position="105"/>
    </location>
</feature>
<evidence type="ECO:0000256" key="3">
    <source>
        <dbReference type="SAM" id="Phobius"/>
    </source>
</evidence>
<sequence>MGLQAIKPYERLYINECLIDPNTGEVMINGHSYILEPKVMALLLILAERPHYVFSAEYLFERVWPRSVYSPNSVRRNIALLRQALSDNDKSVIKTHPKRGYSLVADVKKEQPVQKQVKNKQAGANVAILTAAGLCCVCLCVWLYGSVMSKPTIQLSNLSPVTASDESERYMQVGAEGRFMAYIQNGQSSSQRRLLMKDLITKQSWQLSEEMHEYTYLAWDTNNHAVVYSYNSPQGVTFGRVLLNSQTKPVSNEVLFARRDIRWNSLFHIDNKQNLYYLANFNASEHSRNVSLYQHNLISGKIIELLAPRDDFKPYKLALSPDHQRLALIGFDEQSISEVQLYKIKTHQISELTKIDHNWHFMTWLADQDVLLLSNGSQVKLLTLAGKVSDLNFKSYNFLIYPQGVKNKLYFIEGQSDQDILTSQLDVLVTPKKMIDSNTVDKGAAFSPSEQYVAYVSMKSGAPQLFVQDIASGRERLVFENSDKALSLASPVWDHDSKRLASAVNNMPFMVHLKESTFTIEFIPDVIGLPKAWLRLSNALLFIDKKTHSDRIVKVDLDTQQNTVVIGSVLPSNVFLDNQDRILSAEGGRITVFGSDHTLLTAPSAITQIYPTPAGFYYRYDYNMKPEISFYSFERGEIELSDKFRAFCHDYCGQITSFSNNYILLSKKAWVSDILSLDITTNI</sequence>
<dbReference type="Gene3D" id="2.120.10.30">
    <property type="entry name" value="TolB, C-terminal domain"/>
    <property type="match status" value="1"/>
</dbReference>
<dbReference type="PANTHER" id="PTHR36842:SF1">
    <property type="entry name" value="PROTEIN TOLB"/>
    <property type="match status" value="1"/>
</dbReference>
<evidence type="ECO:0000259" key="4">
    <source>
        <dbReference type="PROSITE" id="PS51755"/>
    </source>
</evidence>
<keyword evidence="3" id="KW-1133">Transmembrane helix</keyword>
<dbReference type="Pfam" id="PF00486">
    <property type="entry name" value="Trans_reg_C"/>
    <property type="match status" value="1"/>
</dbReference>
<organism evidence="5 6">
    <name type="scientific">Pseudoalteromonas aurantia 208</name>
    <dbReference type="NCBI Taxonomy" id="1314867"/>
    <lineage>
        <taxon>Bacteria</taxon>
        <taxon>Pseudomonadati</taxon>
        <taxon>Pseudomonadota</taxon>
        <taxon>Gammaproteobacteria</taxon>
        <taxon>Alteromonadales</taxon>
        <taxon>Pseudoalteromonadaceae</taxon>
        <taxon>Pseudoalteromonas</taxon>
    </lineage>
</organism>
<gene>
    <name evidence="5" type="ORF">PAUR_a0905</name>
</gene>
<dbReference type="PANTHER" id="PTHR36842">
    <property type="entry name" value="PROTEIN TOLB HOMOLOG"/>
    <property type="match status" value="1"/>
</dbReference>
<protein>
    <recommendedName>
        <fullName evidence="4">OmpR/PhoB-type domain-containing protein</fullName>
    </recommendedName>
</protein>
<accession>A0ABR9EAY6</accession>
<dbReference type="EMBL" id="AQGV01000012">
    <property type="protein sequence ID" value="MBE0367534.1"/>
    <property type="molecule type" value="Genomic_DNA"/>
</dbReference>
<reference evidence="5 6" key="1">
    <citation type="submission" date="2015-03" db="EMBL/GenBank/DDBJ databases">
        <title>Genome sequence of Pseudoalteromonas aurantia.</title>
        <authorList>
            <person name="Xie B.-B."/>
            <person name="Rong J.-C."/>
            <person name="Qin Q.-L."/>
            <person name="Zhang Y.-Z."/>
        </authorList>
    </citation>
    <scope>NUCLEOTIDE SEQUENCE [LARGE SCALE GENOMIC DNA]</scope>
    <source>
        <strain evidence="5 6">208</strain>
    </source>
</reference>
<evidence type="ECO:0000313" key="5">
    <source>
        <dbReference type="EMBL" id="MBE0367534.1"/>
    </source>
</evidence>